<name>A0ABN2NJZ8_9PSEU</name>
<dbReference type="RefSeq" id="WP_344425158.1">
    <property type="nucleotide sequence ID" value="NZ_BAAAQK010000025.1"/>
</dbReference>
<comment type="caution">
    <text evidence="2">The sequence shown here is derived from an EMBL/GenBank/DDBJ whole genome shotgun (WGS) entry which is preliminary data.</text>
</comment>
<dbReference type="EMBL" id="BAAAQK010000025">
    <property type="protein sequence ID" value="GAA1872582.1"/>
    <property type="molecule type" value="Genomic_DNA"/>
</dbReference>
<reference evidence="2 3" key="1">
    <citation type="journal article" date="2019" name="Int. J. Syst. Evol. Microbiol.">
        <title>The Global Catalogue of Microorganisms (GCM) 10K type strain sequencing project: providing services to taxonomists for standard genome sequencing and annotation.</title>
        <authorList>
            <consortium name="The Broad Institute Genomics Platform"/>
            <consortium name="The Broad Institute Genome Sequencing Center for Infectious Disease"/>
            <person name="Wu L."/>
            <person name="Ma J."/>
        </authorList>
    </citation>
    <scope>NUCLEOTIDE SEQUENCE [LARGE SCALE GENOMIC DNA]</scope>
    <source>
        <strain evidence="2 3">JCM 16009</strain>
    </source>
</reference>
<keyword evidence="1" id="KW-1133">Transmembrane helix</keyword>
<feature type="transmembrane region" description="Helical" evidence="1">
    <location>
        <begin position="6"/>
        <end position="23"/>
    </location>
</feature>
<feature type="transmembrane region" description="Helical" evidence="1">
    <location>
        <begin position="68"/>
        <end position="85"/>
    </location>
</feature>
<gene>
    <name evidence="2" type="ORF">GCM10009836_61890</name>
</gene>
<dbReference type="InterPro" id="IPR019277">
    <property type="entry name" value="DUF2304"/>
</dbReference>
<dbReference type="Proteomes" id="UP001500449">
    <property type="component" value="Unassembled WGS sequence"/>
</dbReference>
<protein>
    <recommendedName>
        <fullName evidence="4">DUF2304 domain-containing protein</fullName>
    </recommendedName>
</protein>
<accession>A0ABN2NJZ8</accession>
<keyword evidence="1" id="KW-0472">Membrane</keyword>
<evidence type="ECO:0000256" key="1">
    <source>
        <dbReference type="SAM" id="Phobius"/>
    </source>
</evidence>
<evidence type="ECO:0000313" key="3">
    <source>
        <dbReference type="Proteomes" id="UP001500449"/>
    </source>
</evidence>
<evidence type="ECO:0000313" key="2">
    <source>
        <dbReference type="EMBL" id="GAA1872582.1"/>
    </source>
</evidence>
<proteinExistence type="predicted"/>
<organism evidence="2 3">
    <name type="scientific">Pseudonocardia ailaonensis</name>
    <dbReference type="NCBI Taxonomy" id="367279"/>
    <lineage>
        <taxon>Bacteria</taxon>
        <taxon>Bacillati</taxon>
        <taxon>Actinomycetota</taxon>
        <taxon>Actinomycetes</taxon>
        <taxon>Pseudonocardiales</taxon>
        <taxon>Pseudonocardiaceae</taxon>
        <taxon>Pseudonocardia</taxon>
    </lineage>
</organism>
<evidence type="ECO:0008006" key="4">
    <source>
        <dbReference type="Google" id="ProtNLM"/>
    </source>
</evidence>
<keyword evidence="1" id="KW-0812">Transmembrane</keyword>
<sequence>MILIQILLLLAVLIVLFVFVRSGNAVYVQASKRIALVIFAVANVYAVLRPDDLTALAHLVGVGRGTDLVLYGLVIAFIAGMFSMYQRFRVVDRRYTELARSVAIREAELINAERGLRRTPVVSVASGDVDRAPIRSDEHAL</sequence>
<feature type="transmembrane region" description="Helical" evidence="1">
    <location>
        <begin position="30"/>
        <end position="48"/>
    </location>
</feature>
<keyword evidence="3" id="KW-1185">Reference proteome</keyword>
<dbReference type="Pfam" id="PF10066">
    <property type="entry name" value="DUF2304"/>
    <property type="match status" value="1"/>
</dbReference>